<dbReference type="Gene3D" id="3.40.50.300">
    <property type="entry name" value="P-loop containing nucleotide triphosphate hydrolases"/>
    <property type="match status" value="2"/>
</dbReference>
<evidence type="ECO:0000313" key="8">
    <source>
        <dbReference type="EMBL" id="CAD8942812.1"/>
    </source>
</evidence>
<dbReference type="GO" id="GO:0004385">
    <property type="term" value="F:GMP kinase activity"/>
    <property type="evidence" value="ECO:0007669"/>
    <property type="project" value="UniProtKB-EC"/>
</dbReference>
<keyword evidence="4" id="KW-0547">Nucleotide-binding</keyword>
<keyword evidence="3" id="KW-0808">Transferase</keyword>
<dbReference type="PANTHER" id="PTHR23117">
    <property type="entry name" value="GUANYLATE KINASE-RELATED"/>
    <property type="match status" value="1"/>
</dbReference>
<dbReference type="Pfam" id="PF00625">
    <property type="entry name" value="Guanylate_kin"/>
    <property type="match status" value="2"/>
</dbReference>
<dbReference type="SMART" id="SM00072">
    <property type="entry name" value="GuKc"/>
    <property type="match status" value="2"/>
</dbReference>
<evidence type="ECO:0000256" key="2">
    <source>
        <dbReference type="ARBA" id="ARBA00012961"/>
    </source>
</evidence>
<dbReference type="FunFam" id="3.40.50.300:FF:000776">
    <property type="entry name" value="Guanylate kinase 2"/>
    <property type="match status" value="1"/>
</dbReference>
<dbReference type="InterPro" id="IPR017665">
    <property type="entry name" value="Guanylate_kinase"/>
</dbReference>
<dbReference type="EMBL" id="HBFW01021537">
    <property type="protein sequence ID" value="CAD8942812.1"/>
    <property type="molecule type" value="Transcribed_RNA"/>
</dbReference>
<dbReference type="InterPro" id="IPR008144">
    <property type="entry name" value="Guanylate_kin-like_dom"/>
</dbReference>
<evidence type="ECO:0000256" key="4">
    <source>
        <dbReference type="ARBA" id="ARBA00022741"/>
    </source>
</evidence>
<organism evidence="8">
    <name type="scientific">Cyclophora tenuis</name>
    <name type="common">Marine diatom</name>
    <dbReference type="NCBI Taxonomy" id="216820"/>
    <lineage>
        <taxon>Eukaryota</taxon>
        <taxon>Sar</taxon>
        <taxon>Stramenopiles</taxon>
        <taxon>Ochrophyta</taxon>
        <taxon>Bacillariophyta</taxon>
        <taxon>Fragilariophyceae</taxon>
        <taxon>Fragilariophycidae</taxon>
        <taxon>Cyclophorales</taxon>
        <taxon>Cyclophoraceae</taxon>
        <taxon>Cyclophora</taxon>
    </lineage>
</organism>
<dbReference type="InterPro" id="IPR008145">
    <property type="entry name" value="GK/Ca_channel_bsu"/>
</dbReference>
<dbReference type="PROSITE" id="PS50052">
    <property type="entry name" value="GUANYLATE_KINASE_2"/>
    <property type="match status" value="2"/>
</dbReference>
<dbReference type="CDD" id="cd00071">
    <property type="entry name" value="GMPK"/>
    <property type="match status" value="2"/>
</dbReference>
<evidence type="ECO:0000256" key="5">
    <source>
        <dbReference type="ARBA" id="ARBA00022777"/>
    </source>
</evidence>
<feature type="domain" description="Guanylate kinase-like" evidence="7">
    <location>
        <begin position="203"/>
        <end position="386"/>
    </location>
</feature>
<sequence>MAPATPAIRPVVFCGPSGVGKGTLIEMLMERFPKDQFGFSVSHTTRGPREGEVDGVHYNFTTVEDIKKEIAKGKFIEYAEVHGRYYGTSFAAVETVQSSGKVCILDIDVQGVQNVKKSKLKPHYIFVAPPSMKELERRLRGRGTEKEADIKRRLGNAAKEMEYGNAKGNFDLLLVNDNLTKSFAKLVAQMKKWYPTLKEFVKSKPVVICGPTGVDKATLVNMLMTRFPDQQFGLAISHTTRKPATGEEEGIDHYFVTEEAMKADIQAGKFIQLSEHNGTLSGIALSTVKTIKAAGKICILDTDVAAVKQIKKVSLDPNTMFVAPLSMDVLEASLRATGNRSDAQVKSLLSTASSDLEYGQVAGNFDRIFIMADMGATFEDMVYALKEWYPHLNEVAPDDPEKSCTCTIS</sequence>
<keyword evidence="5" id="KW-0418">Kinase</keyword>
<protein>
    <recommendedName>
        <fullName evidence="2">guanylate kinase</fullName>
        <ecNumber evidence="2">2.7.4.8</ecNumber>
    </recommendedName>
</protein>
<feature type="domain" description="Guanylate kinase-like" evidence="7">
    <location>
        <begin position="8"/>
        <end position="191"/>
    </location>
</feature>
<dbReference type="NCBIfam" id="TIGR03263">
    <property type="entry name" value="guanyl_kin"/>
    <property type="match status" value="1"/>
</dbReference>
<dbReference type="InterPro" id="IPR020590">
    <property type="entry name" value="Guanylate_kinase_CS"/>
</dbReference>
<dbReference type="PANTHER" id="PTHR23117:SF13">
    <property type="entry name" value="GUANYLATE KINASE"/>
    <property type="match status" value="1"/>
</dbReference>
<evidence type="ECO:0000256" key="1">
    <source>
        <dbReference type="ARBA" id="ARBA00005790"/>
    </source>
</evidence>
<dbReference type="Gene3D" id="3.30.63.10">
    <property type="entry name" value="Guanylate Kinase phosphate binding domain"/>
    <property type="match status" value="2"/>
</dbReference>
<dbReference type="InterPro" id="IPR027417">
    <property type="entry name" value="P-loop_NTPase"/>
</dbReference>
<dbReference type="GO" id="GO:0005524">
    <property type="term" value="F:ATP binding"/>
    <property type="evidence" value="ECO:0007669"/>
    <property type="project" value="UniProtKB-KW"/>
</dbReference>
<accession>A0A7S1GQ70</accession>
<dbReference type="PROSITE" id="PS00856">
    <property type="entry name" value="GUANYLATE_KINASE_1"/>
    <property type="match status" value="1"/>
</dbReference>
<dbReference type="EC" id="2.7.4.8" evidence="2"/>
<reference evidence="8" key="1">
    <citation type="submission" date="2021-01" db="EMBL/GenBank/DDBJ databases">
        <authorList>
            <person name="Corre E."/>
            <person name="Pelletier E."/>
            <person name="Niang G."/>
            <person name="Scheremetjew M."/>
            <person name="Finn R."/>
            <person name="Kale V."/>
            <person name="Holt S."/>
            <person name="Cochrane G."/>
            <person name="Meng A."/>
            <person name="Brown T."/>
            <person name="Cohen L."/>
        </authorList>
    </citation>
    <scope>NUCLEOTIDE SEQUENCE</scope>
    <source>
        <strain evidence="8">ECT3854</strain>
    </source>
</reference>
<dbReference type="AlphaFoldDB" id="A0A7S1GQ70"/>
<dbReference type="SUPFAM" id="SSF52540">
    <property type="entry name" value="P-loop containing nucleoside triphosphate hydrolases"/>
    <property type="match status" value="2"/>
</dbReference>
<evidence type="ECO:0000256" key="3">
    <source>
        <dbReference type="ARBA" id="ARBA00022679"/>
    </source>
</evidence>
<comment type="similarity">
    <text evidence="1">Belongs to the guanylate kinase family.</text>
</comment>
<keyword evidence="6" id="KW-0067">ATP-binding</keyword>
<evidence type="ECO:0000256" key="6">
    <source>
        <dbReference type="ARBA" id="ARBA00022840"/>
    </source>
</evidence>
<evidence type="ECO:0000259" key="7">
    <source>
        <dbReference type="PROSITE" id="PS50052"/>
    </source>
</evidence>
<dbReference type="FunFam" id="3.30.63.10:FF:000002">
    <property type="entry name" value="Guanylate kinase 1"/>
    <property type="match status" value="1"/>
</dbReference>
<name>A0A7S1GQ70_CYCTE</name>
<dbReference type="GO" id="GO:0005829">
    <property type="term" value="C:cytosol"/>
    <property type="evidence" value="ECO:0007669"/>
    <property type="project" value="TreeGrafter"/>
</dbReference>
<gene>
    <name evidence="8" type="ORF">CTEN0397_LOCUS13879</name>
</gene>
<proteinExistence type="inferred from homology"/>